<dbReference type="InterPro" id="IPR000305">
    <property type="entry name" value="GIY-YIG_endonuc"/>
</dbReference>
<evidence type="ECO:0000256" key="3">
    <source>
        <dbReference type="ARBA" id="ARBA00022839"/>
    </source>
</evidence>
<evidence type="ECO:0000256" key="1">
    <source>
        <dbReference type="ARBA" id="ARBA00022722"/>
    </source>
</evidence>
<keyword evidence="3" id="KW-0269">Exonuclease</keyword>
<dbReference type="Gene3D" id="3.40.1440.10">
    <property type="entry name" value="GIY-YIG endonuclease"/>
    <property type="match status" value="1"/>
</dbReference>
<name>X0YZ92_9ZZZZ</name>
<dbReference type="CDD" id="cd06127">
    <property type="entry name" value="DEDDh"/>
    <property type="match status" value="1"/>
</dbReference>
<dbReference type="Pfam" id="PF00929">
    <property type="entry name" value="RNase_T"/>
    <property type="match status" value="1"/>
</dbReference>
<feature type="domain" description="GIY-YIG" evidence="4">
    <location>
        <begin position="223"/>
        <end position="253"/>
    </location>
</feature>
<accession>X0YZ92</accession>
<gene>
    <name evidence="5" type="ORF">S01H1_62656</name>
</gene>
<dbReference type="SUPFAM" id="SSF82771">
    <property type="entry name" value="GIY-YIG endonuclease"/>
    <property type="match status" value="1"/>
</dbReference>
<dbReference type="EMBL" id="BARS01041170">
    <property type="protein sequence ID" value="GAG41786.1"/>
    <property type="molecule type" value="Genomic_DNA"/>
</dbReference>
<evidence type="ECO:0000313" key="5">
    <source>
        <dbReference type="EMBL" id="GAG41786.1"/>
    </source>
</evidence>
<dbReference type="SUPFAM" id="SSF53098">
    <property type="entry name" value="Ribonuclease H-like"/>
    <property type="match status" value="1"/>
</dbReference>
<protein>
    <recommendedName>
        <fullName evidence="4">GIY-YIG domain-containing protein</fullName>
    </recommendedName>
</protein>
<keyword evidence="2" id="KW-0378">Hydrolase</keyword>
<proteinExistence type="predicted"/>
<reference evidence="5" key="1">
    <citation type="journal article" date="2014" name="Front. Microbiol.">
        <title>High frequency of phylogenetically diverse reductive dehalogenase-homologous genes in deep subseafloor sedimentary metagenomes.</title>
        <authorList>
            <person name="Kawai M."/>
            <person name="Futagami T."/>
            <person name="Toyoda A."/>
            <person name="Takaki Y."/>
            <person name="Nishi S."/>
            <person name="Hori S."/>
            <person name="Arai W."/>
            <person name="Tsubouchi T."/>
            <person name="Morono Y."/>
            <person name="Uchiyama I."/>
            <person name="Ito T."/>
            <person name="Fujiyama A."/>
            <person name="Inagaki F."/>
            <person name="Takami H."/>
        </authorList>
    </citation>
    <scope>NUCLEOTIDE SEQUENCE</scope>
    <source>
        <strain evidence="5">Expedition CK06-06</strain>
    </source>
</reference>
<dbReference type="GO" id="GO:0003676">
    <property type="term" value="F:nucleic acid binding"/>
    <property type="evidence" value="ECO:0007669"/>
    <property type="project" value="InterPro"/>
</dbReference>
<feature type="non-terminal residue" evidence="5">
    <location>
        <position position="1"/>
    </location>
</feature>
<dbReference type="InterPro" id="IPR012337">
    <property type="entry name" value="RNaseH-like_sf"/>
</dbReference>
<evidence type="ECO:0000259" key="4">
    <source>
        <dbReference type="PROSITE" id="PS50164"/>
    </source>
</evidence>
<dbReference type="InterPro" id="IPR036397">
    <property type="entry name" value="RNaseH_sf"/>
</dbReference>
<sequence>QVLALDCQATGANPQKGHLLEIGWAKTCAAVTVRPKALPVKSYMASLPQDVEIPPAVQRVTGISIEAMENALPPADIWQKVIKTAQEIATADRMNRCPTIIHYARFEASFLRNLHAQNDPRGTFPLRIICTHEIAKRLLPGLPRRGLRAVAGYFGHSVPQHRRSSDHAIATAVIWQNLVQHLDAEHDIQNLDQLANWLDRMIPQNRTGRVYPMKQEIRLNLPEKPGIYRMLRSNGDLLYIGKATSLKQRVNSY</sequence>
<dbReference type="InterPro" id="IPR035901">
    <property type="entry name" value="GIY-YIG_endonuc_sf"/>
</dbReference>
<keyword evidence="1" id="KW-0540">Nuclease</keyword>
<feature type="non-terminal residue" evidence="5">
    <location>
        <position position="253"/>
    </location>
</feature>
<dbReference type="GO" id="GO:0008408">
    <property type="term" value="F:3'-5' exonuclease activity"/>
    <property type="evidence" value="ECO:0007669"/>
    <property type="project" value="TreeGrafter"/>
</dbReference>
<dbReference type="PROSITE" id="PS50164">
    <property type="entry name" value="GIY_YIG"/>
    <property type="match status" value="1"/>
</dbReference>
<organism evidence="5">
    <name type="scientific">marine sediment metagenome</name>
    <dbReference type="NCBI Taxonomy" id="412755"/>
    <lineage>
        <taxon>unclassified sequences</taxon>
        <taxon>metagenomes</taxon>
        <taxon>ecological metagenomes</taxon>
    </lineage>
</organism>
<dbReference type="AlphaFoldDB" id="X0YZ92"/>
<dbReference type="PANTHER" id="PTHR30231">
    <property type="entry name" value="DNA POLYMERASE III SUBUNIT EPSILON"/>
    <property type="match status" value="1"/>
</dbReference>
<evidence type="ECO:0000256" key="2">
    <source>
        <dbReference type="ARBA" id="ARBA00022801"/>
    </source>
</evidence>
<dbReference type="Gene3D" id="3.30.420.10">
    <property type="entry name" value="Ribonuclease H-like superfamily/Ribonuclease H"/>
    <property type="match status" value="1"/>
</dbReference>
<dbReference type="SMART" id="SM00479">
    <property type="entry name" value="EXOIII"/>
    <property type="match status" value="1"/>
</dbReference>
<dbReference type="PANTHER" id="PTHR30231:SF4">
    <property type="entry name" value="PROTEIN NEN2"/>
    <property type="match status" value="1"/>
</dbReference>
<comment type="caution">
    <text evidence="5">The sequence shown here is derived from an EMBL/GenBank/DDBJ whole genome shotgun (WGS) entry which is preliminary data.</text>
</comment>
<dbReference type="InterPro" id="IPR013520">
    <property type="entry name" value="Ribonucl_H"/>
</dbReference>